<proteinExistence type="predicted"/>
<gene>
    <name evidence="3" type="ORF">SAMN05192561_102196</name>
</gene>
<dbReference type="STRING" id="1267564.SAMN05192561_102196"/>
<reference evidence="3 4" key="1">
    <citation type="submission" date="2016-10" db="EMBL/GenBank/DDBJ databases">
        <authorList>
            <person name="de Groot N.N."/>
        </authorList>
    </citation>
    <scope>NUCLEOTIDE SEQUENCE [LARGE SCALE GENOMIC DNA]</scope>
    <source>
        <strain evidence="3 4">IBRC-M10418</strain>
    </source>
</reference>
<keyword evidence="4" id="KW-1185">Reference proteome</keyword>
<dbReference type="OrthoDB" id="173645at2157"/>
<name>A0A1H6IHS0_9EURY</name>
<organism evidence="3 4">
    <name type="scientific">Halopenitus malekzadehii</name>
    <dbReference type="NCBI Taxonomy" id="1267564"/>
    <lineage>
        <taxon>Archaea</taxon>
        <taxon>Methanobacteriati</taxon>
        <taxon>Methanobacteriota</taxon>
        <taxon>Stenosarchaea group</taxon>
        <taxon>Halobacteria</taxon>
        <taxon>Halobacteriales</taxon>
        <taxon>Haloferacaceae</taxon>
        <taxon>Halopenitus</taxon>
    </lineage>
</organism>
<feature type="domain" description="Tubulin/FtsZ GTPase" evidence="2">
    <location>
        <begin position="107"/>
        <end position="312"/>
    </location>
</feature>
<dbReference type="AlphaFoldDB" id="A0A1H6IHS0"/>
<sequence length="551" mass="61423">MRCKICSLPDSQWEDDDLDDHLLAAHRDEQPAIRAVYTDRYDRLFEDGDPLVDPEAEADADDPSDGERRADIPGTSSDPPAEDDPDPPSDAEFDVDFEDSYGKKWFMIGVGGAGNNILDAVLLRRDTLRRNNENRALIWEGGLAGYGILNTNIAELEQTYYAQEERGYSRQQLMMNAIIGQGAHGYQGMGRRWDHGKKVMERDFEDGRNPFRERWDMDPQTLQDAQAIMFVHSVTKGTGCGSTPVLARKIREEVLNDDYVISKALLSSVVIPSEGGNNGMSGGKARVNGVVGLARMSAAVDAIVPFDNERLEAAGADITPRIDGLREYNPPHYADLNRPLVAFLEAFTMSSTPQFVKQDASMAIHGDVFDVADSFRPVEDKYPLDLDADHRPAVILAPVLGRARGETINRSQLETLVSNALYQNRLAKFDPETAWGGTFLLYGPERKMEEVSRLVSDGVARDILASEDFLDAANQPGTESIDIHVEQLVTPDLDDVYLWGTLWNPRMPSLERMYDHAKNIKEGNSQQAENLRAVWQDVEPLFSCLGRENMA</sequence>
<dbReference type="InterPro" id="IPR036525">
    <property type="entry name" value="Tubulin/FtsZ_GTPase_sf"/>
</dbReference>
<evidence type="ECO:0000256" key="1">
    <source>
        <dbReference type="SAM" id="MobiDB-lite"/>
    </source>
</evidence>
<dbReference type="RefSeq" id="WP_092816117.1">
    <property type="nucleotide sequence ID" value="NZ_FNWU01000002.1"/>
</dbReference>
<protein>
    <submittedName>
        <fullName evidence="3">Tubulin/FtsZ family, GTPase domain</fullName>
    </submittedName>
</protein>
<accession>A0A1H6IHS0</accession>
<evidence type="ECO:0000313" key="4">
    <source>
        <dbReference type="Proteomes" id="UP000199215"/>
    </source>
</evidence>
<evidence type="ECO:0000259" key="2">
    <source>
        <dbReference type="Pfam" id="PF00091"/>
    </source>
</evidence>
<dbReference type="Pfam" id="PF00091">
    <property type="entry name" value="Tubulin"/>
    <property type="match status" value="1"/>
</dbReference>
<evidence type="ECO:0000313" key="3">
    <source>
        <dbReference type="EMBL" id="SEH46751.1"/>
    </source>
</evidence>
<dbReference type="Gene3D" id="3.40.50.1440">
    <property type="entry name" value="Tubulin/FtsZ, GTPase domain"/>
    <property type="match status" value="1"/>
</dbReference>
<feature type="region of interest" description="Disordered" evidence="1">
    <location>
        <begin position="46"/>
        <end position="94"/>
    </location>
</feature>
<feature type="compositionally biased region" description="Acidic residues" evidence="1">
    <location>
        <begin position="80"/>
        <end position="94"/>
    </location>
</feature>
<dbReference type="InterPro" id="IPR003008">
    <property type="entry name" value="Tubulin_FtsZ_GTPase"/>
</dbReference>
<dbReference type="EMBL" id="FNWU01000002">
    <property type="protein sequence ID" value="SEH46751.1"/>
    <property type="molecule type" value="Genomic_DNA"/>
</dbReference>
<dbReference type="Proteomes" id="UP000199215">
    <property type="component" value="Unassembled WGS sequence"/>
</dbReference>
<dbReference type="SUPFAM" id="SSF52490">
    <property type="entry name" value="Tubulin nucleotide-binding domain-like"/>
    <property type="match status" value="1"/>
</dbReference>
<feature type="compositionally biased region" description="Acidic residues" evidence="1">
    <location>
        <begin position="47"/>
        <end position="64"/>
    </location>
</feature>
<dbReference type="GO" id="GO:0005525">
    <property type="term" value="F:GTP binding"/>
    <property type="evidence" value="ECO:0007669"/>
    <property type="project" value="InterPro"/>
</dbReference>